<gene>
    <name evidence="1" type="ORF">MGR_2230</name>
</gene>
<dbReference type="InterPro" id="IPR036086">
    <property type="entry name" value="ParB/Sulfiredoxin_sf"/>
</dbReference>
<evidence type="ECO:0000313" key="1">
    <source>
        <dbReference type="EMBL" id="CAM76075.1"/>
    </source>
</evidence>
<sequence length="190" mass="21361">MSDQTPPDQDAAVAKAAASQRRVSLRSLFLDPNNYRIIHEPDQKQVLDSEVKNRDVMQRTMRLLCGDKNQNIQDLMESFKANGYLRVDQILVRELPDSGFLVVEGNRRVATLKFLQQEYESKGIDLGQLDPEIFSRCDGIVYSRVDNGEPIAAVTDIRRAAVFEIGRIMRNNGISAFAEAVARSSSNCLQ</sequence>
<dbReference type="CDD" id="cd16387">
    <property type="entry name" value="ParB_N_Srx"/>
    <property type="match status" value="1"/>
</dbReference>
<reference evidence="1" key="1">
    <citation type="journal article" date="2007" name="J. Bacteriol.">
        <title>Comparative genome analysis of four magnetotactic bacteria reveals a complex set of group-specific genes implicated in magnetosome biomineralization and function.</title>
        <authorList>
            <person name="Richter M."/>
            <person name="Kube M."/>
            <person name="Bazylinski D.A."/>
            <person name="Lombardot T."/>
            <person name="Gloeckner F.O."/>
            <person name="Reinhardt R."/>
            <person name="Schueler D."/>
        </authorList>
    </citation>
    <scope>NUCLEOTIDE SEQUENCE</scope>
    <source>
        <strain evidence="1">MSR-1</strain>
    </source>
</reference>
<organism evidence="1">
    <name type="scientific">Magnetospirillum gryphiswaldense</name>
    <dbReference type="NCBI Taxonomy" id="55518"/>
    <lineage>
        <taxon>Bacteria</taxon>
        <taxon>Pseudomonadati</taxon>
        <taxon>Pseudomonadota</taxon>
        <taxon>Alphaproteobacteria</taxon>
        <taxon>Rhodospirillales</taxon>
        <taxon>Rhodospirillaceae</taxon>
        <taxon>Magnetospirillum</taxon>
    </lineage>
</organism>
<name>A4TZL8_9PROT</name>
<dbReference type="SUPFAM" id="SSF110849">
    <property type="entry name" value="ParB/Sulfiredoxin"/>
    <property type="match status" value="1"/>
</dbReference>
<accession>A4TZL8</accession>
<proteinExistence type="predicted"/>
<dbReference type="Pfam" id="PF20457">
    <property type="entry name" value="DUF6710"/>
    <property type="match status" value="1"/>
</dbReference>
<dbReference type="AlphaFoldDB" id="A4TZL8"/>
<dbReference type="InterPro" id="IPR046556">
    <property type="entry name" value="DUF6710"/>
</dbReference>
<protein>
    <submittedName>
        <fullName evidence="1">Uncharacterized protein</fullName>
    </submittedName>
</protein>
<dbReference type="EMBL" id="CU459003">
    <property type="protein sequence ID" value="CAM76075.1"/>
    <property type="molecule type" value="Genomic_DNA"/>
</dbReference>
<dbReference type="RefSeq" id="WP_106001788.1">
    <property type="nucleotide sequence ID" value="NZ_CP027527.1"/>
</dbReference>